<evidence type="ECO:0000313" key="3">
    <source>
        <dbReference type="EMBL" id="CAE0704113.1"/>
    </source>
</evidence>
<reference evidence="3" key="1">
    <citation type="submission" date="2021-01" db="EMBL/GenBank/DDBJ databases">
        <authorList>
            <person name="Corre E."/>
            <person name="Pelletier E."/>
            <person name="Niang G."/>
            <person name="Scheremetjew M."/>
            <person name="Finn R."/>
            <person name="Kale V."/>
            <person name="Holt S."/>
            <person name="Cochrane G."/>
            <person name="Meng A."/>
            <person name="Brown T."/>
            <person name="Cohen L."/>
        </authorList>
    </citation>
    <scope>NUCLEOTIDE SEQUENCE</scope>
    <source>
        <strain evidence="3">CCMP1756</strain>
    </source>
</reference>
<keyword evidence="2" id="KW-0472">Membrane</keyword>
<dbReference type="AlphaFoldDB" id="A0A7S4A603"/>
<feature type="transmembrane region" description="Helical" evidence="2">
    <location>
        <begin position="72"/>
        <end position="96"/>
    </location>
</feature>
<organism evidence="3">
    <name type="scientific">Pelagomonas calceolata</name>
    <dbReference type="NCBI Taxonomy" id="35677"/>
    <lineage>
        <taxon>Eukaryota</taxon>
        <taxon>Sar</taxon>
        <taxon>Stramenopiles</taxon>
        <taxon>Ochrophyta</taxon>
        <taxon>Pelagophyceae</taxon>
        <taxon>Pelagomonadales</taxon>
        <taxon>Pelagomonadaceae</taxon>
        <taxon>Pelagomonas</taxon>
    </lineage>
</organism>
<sequence>MALGSPADILQLFLALAVGGLILSIVVLVVAPARGEDTCTVDDLDALDDAGPAWPAEPGPKMPCETSVDSNALSLVSVLAAVAAAMFLVVRALLTAWVGLAEAWVPKWLFVVLCFFPLAFITGYHSATAEQGAAYASLARDVLARERASDFDQRESPGVVPQQKGFRRVRSNGDLRRRAGGLPRSSSGSNLRARFRRHHQR</sequence>
<proteinExistence type="predicted"/>
<evidence type="ECO:0000313" key="4">
    <source>
        <dbReference type="EMBL" id="CAH0366427.1"/>
    </source>
</evidence>
<gene>
    <name evidence="3" type="ORF">PCAL00307_LOCUS19561</name>
    <name evidence="4" type="ORF">PECAL_1P29190</name>
</gene>
<dbReference type="Proteomes" id="UP000789595">
    <property type="component" value="Unassembled WGS sequence"/>
</dbReference>
<feature type="transmembrane region" description="Helical" evidence="2">
    <location>
        <begin position="108"/>
        <end position="127"/>
    </location>
</feature>
<evidence type="ECO:0000313" key="5">
    <source>
        <dbReference type="Proteomes" id="UP000789595"/>
    </source>
</evidence>
<accession>A0A7S4A603</accession>
<keyword evidence="2" id="KW-0812">Transmembrane</keyword>
<evidence type="ECO:0000256" key="1">
    <source>
        <dbReference type="SAM" id="MobiDB-lite"/>
    </source>
</evidence>
<dbReference type="EMBL" id="CAKKNE010000001">
    <property type="protein sequence ID" value="CAH0366427.1"/>
    <property type="molecule type" value="Genomic_DNA"/>
</dbReference>
<keyword evidence="5" id="KW-1185">Reference proteome</keyword>
<evidence type="ECO:0000256" key="2">
    <source>
        <dbReference type="SAM" id="Phobius"/>
    </source>
</evidence>
<keyword evidence="2" id="KW-1133">Transmembrane helix</keyword>
<dbReference type="EMBL" id="HBIW01022693">
    <property type="protein sequence ID" value="CAE0704113.1"/>
    <property type="molecule type" value="Transcribed_RNA"/>
</dbReference>
<feature type="transmembrane region" description="Helical" evidence="2">
    <location>
        <begin position="12"/>
        <end position="33"/>
    </location>
</feature>
<reference evidence="4" key="2">
    <citation type="submission" date="2021-11" db="EMBL/GenBank/DDBJ databases">
        <authorList>
            <consortium name="Genoscope - CEA"/>
            <person name="William W."/>
        </authorList>
    </citation>
    <scope>NUCLEOTIDE SEQUENCE</scope>
</reference>
<name>A0A7S4A603_9STRA</name>
<feature type="region of interest" description="Disordered" evidence="1">
    <location>
        <begin position="149"/>
        <end position="201"/>
    </location>
</feature>
<protein>
    <submittedName>
        <fullName evidence="3">Uncharacterized protein</fullName>
    </submittedName>
</protein>